<keyword evidence="1" id="KW-0812">Transmembrane</keyword>
<feature type="transmembrane region" description="Helical" evidence="1">
    <location>
        <begin position="85"/>
        <end position="107"/>
    </location>
</feature>
<evidence type="ECO:0000256" key="1">
    <source>
        <dbReference type="SAM" id="Phobius"/>
    </source>
</evidence>
<evidence type="ECO:0000313" key="2">
    <source>
        <dbReference type="EMBL" id="KAE8386009.1"/>
    </source>
</evidence>
<reference evidence="2" key="1">
    <citation type="submission" date="2019-04" db="EMBL/GenBank/DDBJ databases">
        <title>Friends and foes A comparative genomics studyof 23 Aspergillus species from section Flavi.</title>
        <authorList>
            <consortium name="DOE Joint Genome Institute"/>
            <person name="Kjaerbolling I."/>
            <person name="Vesth T."/>
            <person name="Frisvad J.C."/>
            <person name="Nybo J.L."/>
            <person name="Theobald S."/>
            <person name="Kildgaard S."/>
            <person name="Isbrandt T."/>
            <person name="Kuo A."/>
            <person name="Sato A."/>
            <person name="Lyhne E.K."/>
            <person name="Kogle M.E."/>
            <person name="Wiebenga A."/>
            <person name="Kun R.S."/>
            <person name="Lubbers R.J."/>
            <person name="Makela M.R."/>
            <person name="Barry K."/>
            <person name="Chovatia M."/>
            <person name="Clum A."/>
            <person name="Daum C."/>
            <person name="Haridas S."/>
            <person name="He G."/>
            <person name="LaButti K."/>
            <person name="Lipzen A."/>
            <person name="Mondo S."/>
            <person name="Riley R."/>
            <person name="Salamov A."/>
            <person name="Simmons B.A."/>
            <person name="Magnuson J.K."/>
            <person name="Henrissat B."/>
            <person name="Mortensen U.H."/>
            <person name="Larsen T.O."/>
            <person name="Devries R.P."/>
            <person name="Grigoriev I.V."/>
            <person name="Machida M."/>
            <person name="Baker S.E."/>
            <person name="Andersen M.R."/>
        </authorList>
    </citation>
    <scope>NUCLEOTIDE SEQUENCE [LARGE SCALE GENOMIC DNA]</scope>
    <source>
        <strain evidence="2">IBT 14317</strain>
    </source>
</reference>
<proteinExistence type="predicted"/>
<keyword evidence="1" id="KW-0472">Membrane</keyword>
<organism evidence="2">
    <name type="scientific">Petromyces alliaceus</name>
    <name type="common">Aspergillus alliaceus</name>
    <dbReference type="NCBI Taxonomy" id="209559"/>
    <lineage>
        <taxon>Eukaryota</taxon>
        <taxon>Fungi</taxon>
        <taxon>Dikarya</taxon>
        <taxon>Ascomycota</taxon>
        <taxon>Pezizomycotina</taxon>
        <taxon>Eurotiomycetes</taxon>
        <taxon>Eurotiomycetidae</taxon>
        <taxon>Eurotiales</taxon>
        <taxon>Aspergillaceae</taxon>
        <taxon>Aspergillus</taxon>
        <taxon>Aspergillus subgen. Circumdati</taxon>
    </lineage>
</organism>
<sequence>MLVIYDNYNGKSCASLVQPGACMEDRLLALMEGRSTGGISVCLLYLMSPAGPYFFNLVLHFSLLTSPFFLSFFFFLTLPIRTTYILYRTILLLQIEVCIFSFLSFLINSPSLDGWIHSFQ</sequence>
<feature type="transmembrane region" description="Helical" evidence="1">
    <location>
        <begin position="53"/>
        <end position="78"/>
    </location>
</feature>
<protein>
    <submittedName>
        <fullName evidence="2">Uncharacterized protein</fullName>
    </submittedName>
</protein>
<gene>
    <name evidence="2" type="ORF">BDV23DRAFT_8875</name>
</gene>
<dbReference type="AlphaFoldDB" id="A0A5N7BW61"/>
<dbReference type="Proteomes" id="UP000326877">
    <property type="component" value="Unassembled WGS sequence"/>
</dbReference>
<name>A0A5N7BW61_PETAA</name>
<dbReference type="EMBL" id="ML735320">
    <property type="protein sequence ID" value="KAE8386009.1"/>
    <property type="molecule type" value="Genomic_DNA"/>
</dbReference>
<accession>A0A5N7BW61</accession>
<keyword evidence="1" id="KW-1133">Transmembrane helix</keyword>